<dbReference type="GO" id="GO:0006123">
    <property type="term" value="P:mitochondrial electron transport, cytochrome c to oxygen"/>
    <property type="evidence" value="ECO:0000318"/>
    <property type="project" value="GO_Central"/>
</dbReference>
<comment type="caution">
    <text evidence="2">The sequence shown here is derived from an EMBL/GenBank/DDBJ whole genome shotgun (WGS) entry which is preliminary data.</text>
</comment>
<dbReference type="GO" id="GO:0005740">
    <property type="term" value="C:mitochondrial envelope"/>
    <property type="evidence" value="ECO:0007669"/>
    <property type="project" value="InterPro"/>
</dbReference>
<keyword evidence="3" id="KW-1185">Reference proteome</keyword>
<evidence type="ECO:0000256" key="1">
    <source>
        <dbReference type="PIRSR" id="PIRSR602124-2"/>
    </source>
</evidence>
<dbReference type="PANTHER" id="PTHR10122:SF0">
    <property type="entry name" value="CYTOCHROME C OXIDASE SUBUNIT 5B, ISOFORM A-RELATED"/>
    <property type="match status" value="1"/>
</dbReference>
<reference evidence="3" key="1">
    <citation type="journal article" date="2016" name="Nature">
        <title>The genome of the seagrass Zostera marina reveals angiosperm adaptation to the sea.</title>
        <authorList>
            <person name="Olsen J.L."/>
            <person name="Rouze P."/>
            <person name="Verhelst B."/>
            <person name="Lin Y.-C."/>
            <person name="Bayer T."/>
            <person name="Collen J."/>
            <person name="Dattolo E."/>
            <person name="De Paoli E."/>
            <person name="Dittami S."/>
            <person name="Maumus F."/>
            <person name="Michel G."/>
            <person name="Kersting A."/>
            <person name="Lauritano C."/>
            <person name="Lohaus R."/>
            <person name="Toepel M."/>
            <person name="Tonon T."/>
            <person name="Vanneste K."/>
            <person name="Amirebrahimi M."/>
            <person name="Brakel J."/>
            <person name="Bostroem C."/>
            <person name="Chovatia M."/>
            <person name="Grimwood J."/>
            <person name="Jenkins J.W."/>
            <person name="Jueterbock A."/>
            <person name="Mraz A."/>
            <person name="Stam W.T."/>
            <person name="Tice H."/>
            <person name="Bornberg-Bauer E."/>
            <person name="Green P.J."/>
            <person name="Pearson G.A."/>
            <person name="Procaccini G."/>
            <person name="Duarte C.M."/>
            <person name="Schmutz J."/>
            <person name="Reusch T.B.H."/>
            <person name="Van de Peer Y."/>
        </authorList>
    </citation>
    <scope>NUCLEOTIDE SEQUENCE [LARGE SCALE GENOMIC DNA]</scope>
    <source>
        <strain evidence="3">cv. Finnish</strain>
    </source>
</reference>
<accession>A0A0K9P4I8</accession>
<dbReference type="GO" id="GO:0046872">
    <property type="term" value="F:metal ion binding"/>
    <property type="evidence" value="ECO:0007669"/>
    <property type="project" value="UniProtKB-KW"/>
</dbReference>
<feature type="binding site" evidence="1">
    <location>
        <position position="97"/>
    </location>
    <ligand>
        <name>Zn(2+)</name>
        <dbReference type="ChEBI" id="CHEBI:29105"/>
    </ligand>
</feature>
<keyword evidence="1" id="KW-0479">Metal-binding</keyword>
<dbReference type="Proteomes" id="UP000036987">
    <property type="component" value="Unassembled WGS sequence"/>
</dbReference>
<dbReference type="STRING" id="29655.A0A0K9P4I8"/>
<keyword evidence="1" id="KW-0862">Zinc</keyword>
<dbReference type="EMBL" id="LFYR01001193">
    <property type="protein sequence ID" value="KMZ63966.1"/>
    <property type="molecule type" value="Genomic_DNA"/>
</dbReference>
<gene>
    <name evidence="2" type="ORF">ZOSMA_38G00750</name>
</gene>
<dbReference type="AlphaFoldDB" id="A0A0K9P4I8"/>
<dbReference type="InterPro" id="IPR002124">
    <property type="entry name" value="Cyt_c_oxidase_su5b"/>
</dbReference>
<organism evidence="2 3">
    <name type="scientific">Zostera marina</name>
    <name type="common">Eelgrass</name>
    <dbReference type="NCBI Taxonomy" id="29655"/>
    <lineage>
        <taxon>Eukaryota</taxon>
        <taxon>Viridiplantae</taxon>
        <taxon>Streptophyta</taxon>
        <taxon>Embryophyta</taxon>
        <taxon>Tracheophyta</taxon>
        <taxon>Spermatophyta</taxon>
        <taxon>Magnoliopsida</taxon>
        <taxon>Liliopsida</taxon>
        <taxon>Zosteraceae</taxon>
        <taxon>Zostera</taxon>
    </lineage>
</organism>
<dbReference type="GO" id="GO:0005739">
    <property type="term" value="C:mitochondrion"/>
    <property type="evidence" value="ECO:0000318"/>
    <property type="project" value="GO_Central"/>
</dbReference>
<name>A0A0K9P4I8_ZOSMR</name>
<evidence type="ECO:0000313" key="3">
    <source>
        <dbReference type="Proteomes" id="UP000036987"/>
    </source>
</evidence>
<protein>
    <submittedName>
        <fullName evidence="2">Uncharacterized protein</fullName>
    </submittedName>
</protein>
<dbReference type="PANTHER" id="PTHR10122">
    <property type="entry name" value="CYTOCHROME C OXIDASE SUBUNIT 5B, MITOCHONDRIAL"/>
    <property type="match status" value="1"/>
</dbReference>
<proteinExistence type="predicted"/>
<evidence type="ECO:0000313" key="2">
    <source>
        <dbReference type="EMBL" id="KMZ63966.1"/>
    </source>
</evidence>
<sequence>MWRSTSLRLLVLQSNGRTTSNFAGSLSFHSRFLSSDSDDKTVKKEIVENAMPNLTGFERDEIEGNQNLDVDAPCGSFGTKEVSPAIQSFSDKRIAGCPLILFLMAMVPPKEEGSTHFAFWWWVD</sequence>